<reference evidence="3" key="1">
    <citation type="submission" date="2013-10" db="EMBL/GenBank/DDBJ databases">
        <title>Genomic analysis of the causative agents of coccidiosis in chickens.</title>
        <authorList>
            <person name="Reid A.J."/>
            <person name="Blake D."/>
            <person name="Billington K."/>
            <person name="Browne H."/>
            <person name="Dunn M."/>
            <person name="Hung S."/>
            <person name="Kawahara F."/>
            <person name="Miranda-Saavedra D."/>
            <person name="Mourier T."/>
            <person name="Nagra H."/>
            <person name="Otto T.D."/>
            <person name="Rawlings N."/>
            <person name="Sanchez A."/>
            <person name="Sanders M."/>
            <person name="Subramaniam C."/>
            <person name="Tay Y."/>
            <person name="Dear P."/>
            <person name="Doerig C."/>
            <person name="Gruber A."/>
            <person name="Parkinson J."/>
            <person name="Shirley M."/>
            <person name="Wan K.L."/>
            <person name="Berriman M."/>
            <person name="Tomley F."/>
            <person name="Pain A."/>
        </authorList>
    </citation>
    <scope>NUCLEOTIDE SEQUENCE [LARGE SCALE GENOMIC DNA]</scope>
    <source>
        <strain evidence="3">Weybridge</strain>
    </source>
</reference>
<dbReference type="VEuPathDB" id="ToxoDB:EMWEY_00041920"/>
<name>U6MER9_EIMMA</name>
<feature type="chain" id="PRO_5004675504" evidence="2">
    <location>
        <begin position="22"/>
        <end position="279"/>
    </location>
</feature>
<feature type="compositionally biased region" description="Basic and acidic residues" evidence="1">
    <location>
        <begin position="184"/>
        <end position="203"/>
    </location>
</feature>
<dbReference type="InterPro" id="IPR021288">
    <property type="entry name" value="Surface_antigen"/>
</dbReference>
<organism evidence="3 4">
    <name type="scientific">Eimeria maxima</name>
    <name type="common">Coccidian parasite</name>
    <dbReference type="NCBI Taxonomy" id="5804"/>
    <lineage>
        <taxon>Eukaryota</taxon>
        <taxon>Sar</taxon>
        <taxon>Alveolata</taxon>
        <taxon>Apicomplexa</taxon>
        <taxon>Conoidasida</taxon>
        <taxon>Coccidia</taxon>
        <taxon>Eucoccidiorida</taxon>
        <taxon>Eimeriorina</taxon>
        <taxon>Eimeriidae</taxon>
        <taxon>Eimeria</taxon>
    </lineage>
</organism>
<dbReference type="AlphaFoldDB" id="U6MER9"/>
<evidence type="ECO:0000313" key="4">
    <source>
        <dbReference type="Proteomes" id="UP000030763"/>
    </source>
</evidence>
<evidence type="ECO:0000313" key="3">
    <source>
        <dbReference type="EMBL" id="CDJ61528.1"/>
    </source>
</evidence>
<feature type="signal peptide" evidence="2">
    <location>
        <begin position="1"/>
        <end position="21"/>
    </location>
</feature>
<keyword evidence="2" id="KW-0732">Signal</keyword>
<sequence>MGLSPPVFLTLVVLRAARSTALDTNTAGSTATPVNCLGVFNEARSRAEFDPFTTGEAGMHKLPIDNPTYVKEVCKALEEEASSKKSNLSSKQEGTYAHALQSGETGDCSAALSHWSKSLGNFGMLPPVYTNDNAGSYANARNRSFVALFNPRKGASIDCAYFICPIANGATTHQNGKGGSESSLTKEHEGKGSEKNQKEETPKVSEGPTSEEPKVTVTSHLEATTEEIRALVCMTSPKALAAGRRPFSQPFPASFALNDLVRLPVCVMLIDCLFILRSI</sequence>
<proteinExistence type="predicted"/>
<dbReference type="EMBL" id="HG722112">
    <property type="protein sequence ID" value="CDJ61528.1"/>
    <property type="molecule type" value="Genomic_DNA"/>
</dbReference>
<reference evidence="3" key="2">
    <citation type="submission" date="2013-10" db="EMBL/GenBank/DDBJ databases">
        <authorList>
            <person name="Aslett M."/>
        </authorList>
    </citation>
    <scope>NUCLEOTIDE SEQUENCE [LARGE SCALE GENOMIC DNA]</scope>
    <source>
        <strain evidence="3">Weybridge</strain>
    </source>
</reference>
<dbReference type="Proteomes" id="UP000030763">
    <property type="component" value="Unassembled WGS sequence"/>
</dbReference>
<dbReference type="Pfam" id="PF11054">
    <property type="entry name" value="Surface_antigen"/>
    <property type="match status" value="1"/>
</dbReference>
<evidence type="ECO:0000256" key="2">
    <source>
        <dbReference type="SAM" id="SignalP"/>
    </source>
</evidence>
<dbReference type="OMA" id="NADTINC"/>
<dbReference type="OrthoDB" id="347448at2759"/>
<accession>U6MER9</accession>
<dbReference type="GeneID" id="25338178"/>
<keyword evidence="4" id="KW-1185">Reference proteome</keyword>
<feature type="compositionally biased region" description="Polar residues" evidence="1">
    <location>
        <begin position="172"/>
        <end position="183"/>
    </location>
</feature>
<evidence type="ECO:0000256" key="1">
    <source>
        <dbReference type="SAM" id="MobiDB-lite"/>
    </source>
</evidence>
<feature type="region of interest" description="Disordered" evidence="1">
    <location>
        <begin position="172"/>
        <end position="219"/>
    </location>
</feature>
<gene>
    <name evidence="3" type="ORF">EMWEY_00041920</name>
</gene>
<dbReference type="RefSeq" id="XP_013338178.1">
    <property type="nucleotide sequence ID" value="XM_013482724.1"/>
</dbReference>
<protein>
    <submittedName>
        <fullName evidence="3">SAG family member</fullName>
    </submittedName>
</protein>